<reference evidence="4 5" key="1">
    <citation type="journal article" date="2012" name="Science">
        <title>The Paleozoic origin of enzymatic lignin decomposition reconstructed from 31 fungal genomes.</title>
        <authorList>
            <person name="Floudas D."/>
            <person name="Binder M."/>
            <person name="Riley R."/>
            <person name="Barry K."/>
            <person name="Blanchette R.A."/>
            <person name="Henrissat B."/>
            <person name="Martinez A.T."/>
            <person name="Otillar R."/>
            <person name="Spatafora J.W."/>
            <person name="Yadav J.S."/>
            <person name="Aerts A."/>
            <person name="Benoit I."/>
            <person name="Boyd A."/>
            <person name="Carlson A."/>
            <person name="Copeland A."/>
            <person name="Coutinho P.M."/>
            <person name="de Vries R.P."/>
            <person name="Ferreira P."/>
            <person name="Findley K."/>
            <person name="Foster B."/>
            <person name="Gaskell J."/>
            <person name="Glotzer D."/>
            <person name="Gorecki P."/>
            <person name="Heitman J."/>
            <person name="Hesse C."/>
            <person name="Hori C."/>
            <person name="Igarashi K."/>
            <person name="Jurgens J.A."/>
            <person name="Kallen N."/>
            <person name="Kersten P."/>
            <person name="Kohler A."/>
            <person name="Kuees U."/>
            <person name="Kumar T.K.A."/>
            <person name="Kuo A."/>
            <person name="LaButti K."/>
            <person name="Larrondo L.F."/>
            <person name="Lindquist E."/>
            <person name="Ling A."/>
            <person name="Lombard V."/>
            <person name="Lucas S."/>
            <person name="Lundell T."/>
            <person name="Martin R."/>
            <person name="McLaughlin D.J."/>
            <person name="Morgenstern I."/>
            <person name="Morin E."/>
            <person name="Murat C."/>
            <person name="Nagy L.G."/>
            <person name="Nolan M."/>
            <person name="Ohm R.A."/>
            <person name="Patyshakuliyeva A."/>
            <person name="Rokas A."/>
            <person name="Ruiz-Duenas F.J."/>
            <person name="Sabat G."/>
            <person name="Salamov A."/>
            <person name="Samejima M."/>
            <person name="Schmutz J."/>
            <person name="Slot J.C."/>
            <person name="St John F."/>
            <person name="Stenlid J."/>
            <person name="Sun H."/>
            <person name="Sun S."/>
            <person name="Syed K."/>
            <person name="Tsang A."/>
            <person name="Wiebenga A."/>
            <person name="Young D."/>
            <person name="Pisabarro A."/>
            <person name="Eastwood D.C."/>
            <person name="Martin F."/>
            <person name="Cullen D."/>
            <person name="Grigoriev I.V."/>
            <person name="Hibbett D.S."/>
        </authorList>
    </citation>
    <scope>NUCLEOTIDE SEQUENCE [LARGE SCALE GENOMIC DNA]</scope>
    <source>
        <strain evidence="4 5">MD-104</strain>
    </source>
</reference>
<dbReference type="STRING" id="742152.A0A2H3JST1"/>
<dbReference type="Gene3D" id="3.40.50.720">
    <property type="entry name" value="NAD(P)-binding Rossmann-like Domain"/>
    <property type="match status" value="1"/>
</dbReference>
<sequence length="219" mass="24909">FLMKESALHVLFNNVEVMWCPIELLSADGYDLQFATNILGHYYFTKLLLPSLFSGKETAPDHHARIIHTSSSSAYLYTINWESLRDGPGRRKMLTGELYRQTKFANVVIAHQFTKRYADQGIVSISLNPGGIDIELQRYLPSLRRRITQAMILYPPLDGALTQLYAGRMPKAINYNGQFLIPWACLGKCRWEAYDDTLGEQLWSWLEEQVKDAGVSAGS</sequence>
<evidence type="ECO:0000313" key="4">
    <source>
        <dbReference type="EMBL" id="PCH41889.1"/>
    </source>
</evidence>
<proteinExistence type="inferred from homology"/>
<dbReference type="PANTHER" id="PTHR24320:SF282">
    <property type="entry name" value="WW DOMAIN-CONTAINING OXIDOREDUCTASE"/>
    <property type="match status" value="1"/>
</dbReference>
<dbReference type="OMA" id="VFSINHI"/>
<dbReference type="InterPro" id="IPR036291">
    <property type="entry name" value="NAD(P)-bd_dom_sf"/>
</dbReference>
<dbReference type="OrthoDB" id="191139at2759"/>
<evidence type="ECO:0008006" key="6">
    <source>
        <dbReference type="Google" id="ProtNLM"/>
    </source>
</evidence>
<protein>
    <recommendedName>
        <fullName evidence="6">NAD(P)-binding protein</fullName>
    </recommendedName>
</protein>
<name>A0A2H3JST1_WOLCO</name>
<keyword evidence="5" id="KW-1185">Reference proteome</keyword>
<evidence type="ECO:0000256" key="2">
    <source>
        <dbReference type="ARBA" id="ARBA00022857"/>
    </source>
</evidence>
<keyword evidence="3" id="KW-0560">Oxidoreductase</keyword>
<accession>A0A2H3JST1</accession>
<organism evidence="4 5">
    <name type="scientific">Wolfiporia cocos (strain MD-104)</name>
    <name type="common">Brown rot fungus</name>
    <dbReference type="NCBI Taxonomy" id="742152"/>
    <lineage>
        <taxon>Eukaryota</taxon>
        <taxon>Fungi</taxon>
        <taxon>Dikarya</taxon>
        <taxon>Basidiomycota</taxon>
        <taxon>Agaricomycotina</taxon>
        <taxon>Agaricomycetes</taxon>
        <taxon>Polyporales</taxon>
        <taxon>Phaeolaceae</taxon>
        <taxon>Wolfiporia</taxon>
    </lineage>
</organism>
<comment type="similarity">
    <text evidence="1">Belongs to the short-chain dehydrogenases/reductases (SDR) family.</text>
</comment>
<dbReference type="SUPFAM" id="SSF51735">
    <property type="entry name" value="NAD(P)-binding Rossmann-fold domains"/>
    <property type="match status" value="1"/>
</dbReference>
<evidence type="ECO:0000256" key="3">
    <source>
        <dbReference type="ARBA" id="ARBA00023002"/>
    </source>
</evidence>
<feature type="non-terminal residue" evidence="4">
    <location>
        <position position="1"/>
    </location>
</feature>
<evidence type="ECO:0000313" key="5">
    <source>
        <dbReference type="Proteomes" id="UP000218811"/>
    </source>
</evidence>
<dbReference type="EMBL" id="KB468124">
    <property type="protein sequence ID" value="PCH41889.1"/>
    <property type="molecule type" value="Genomic_DNA"/>
</dbReference>
<gene>
    <name evidence="4" type="ORF">WOLCODRAFT_72874</name>
</gene>
<dbReference type="AlphaFoldDB" id="A0A2H3JST1"/>
<dbReference type="Proteomes" id="UP000218811">
    <property type="component" value="Unassembled WGS sequence"/>
</dbReference>
<dbReference type="GO" id="GO:0016491">
    <property type="term" value="F:oxidoreductase activity"/>
    <property type="evidence" value="ECO:0007669"/>
    <property type="project" value="UniProtKB-KW"/>
</dbReference>
<evidence type="ECO:0000256" key="1">
    <source>
        <dbReference type="ARBA" id="ARBA00006484"/>
    </source>
</evidence>
<keyword evidence="2" id="KW-0521">NADP</keyword>
<dbReference type="PANTHER" id="PTHR24320">
    <property type="entry name" value="RETINOL DEHYDROGENASE"/>
    <property type="match status" value="1"/>
</dbReference>